<evidence type="ECO:0000256" key="3">
    <source>
        <dbReference type="PIRSR" id="PIRSR015753-3"/>
    </source>
</evidence>
<dbReference type="GO" id="GO:0005737">
    <property type="term" value="C:cytoplasm"/>
    <property type="evidence" value="ECO:0007669"/>
    <property type="project" value="TreeGrafter"/>
</dbReference>
<dbReference type="PIRSF" id="PIRSF015753">
    <property type="entry name" value="GST"/>
    <property type="match status" value="1"/>
</dbReference>
<dbReference type="SFLD" id="SFLDG01148">
    <property type="entry name" value="Xi_(cytGST)"/>
    <property type="match status" value="1"/>
</dbReference>
<feature type="active site" description="Proton donor/acceptor" evidence="1">
    <location>
        <position position="184"/>
    </location>
</feature>
<dbReference type="SFLD" id="SFLDS00019">
    <property type="entry name" value="Glutathione_Transferase_(cytos"/>
    <property type="match status" value="1"/>
</dbReference>
<dbReference type="SFLD" id="SFLDG01206">
    <property type="entry name" value="Xi.1"/>
    <property type="match status" value="1"/>
</dbReference>
<keyword evidence="5" id="KW-0808">Transferase</keyword>
<feature type="binding site" evidence="2">
    <location>
        <position position="96"/>
    </location>
    <ligand>
        <name>glutathione</name>
        <dbReference type="ChEBI" id="CHEBI:57925"/>
    </ligand>
</feature>
<organism evidence="5 6">
    <name type="scientific">Prochlorococcus marinus (strain MIT 9215)</name>
    <dbReference type="NCBI Taxonomy" id="93060"/>
    <lineage>
        <taxon>Bacteria</taxon>
        <taxon>Bacillati</taxon>
        <taxon>Cyanobacteriota</taxon>
        <taxon>Cyanophyceae</taxon>
        <taxon>Synechococcales</taxon>
        <taxon>Prochlorococcaceae</taxon>
        <taxon>Prochlorococcus</taxon>
    </lineage>
</organism>
<proteinExistence type="predicted"/>
<dbReference type="InterPro" id="IPR016639">
    <property type="entry name" value="GST_Omega/GSH"/>
</dbReference>
<dbReference type="CDD" id="cd03190">
    <property type="entry name" value="GST_C_Omega_like"/>
    <property type="match status" value="1"/>
</dbReference>
<dbReference type="PROSITE" id="PS50405">
    <property type="entry name" value="GST_CTER"/>
    <property type="match status" value="1"/>
</dbReference>
<gene>
    <name evidence="5" type="primary">ecm4</name>
    <name evidence="5" type="ordered locus">P9215_02411</name>
</gene>
<evidence type="ECO:0000259" key="4">
    <source>
        <dbReference type="PROSITE" id="PS50405"/>
    </source>
</evidence>
<dbReference type="STRING" id="93060.P9215_02411"/>
<evidence type="ECO:0000313" key="6">
    <source>
        <dbReference type="Proteomes" id="UP000002014"/>
    </source>
</evidence>
<protein>
    <submittedName>
        <fullName evidence="5">Glutathione S-transferase C terminus</fullName>
    </submittedName>
</protein>
<sequence length="318" mass="37422">MQNKYLIKASKKLWFWFWNQLMNGFAPSDSHGNYKRPKGIKINSEYNINNENGQICLLIGNSCPWCQRTLLVHEIKLLSETVKIIFLKADIEHGEWIFNKNFKGCTRLSSLYKKANKKKFFRATLPLLISSVKDEVNILSNESSQIIRLLNSIKSDSGYETLSIEDCNQEFLDFINNSINDGVYKCGFARNQVAYEKASQNLFAALNEVENLLQKNKGDWIFGEQLTYADIYLFPTLIRWELIYSKLFKCTEQELSSFEKIIEWRFKFFKLSNVYRTCFDNDWKKDYYKALFPLNPNQLIPVLPSLKEIMRLESKKHK</sequence>
<dbReference type="InterPro" id="IPR036282">
    <property type="entry name" value="Glutathione-S-Trfase_C_sf"/>
</dbReference>
<reference evidence="5 6" key="1">
    <citation type="journal article" date="2007" name="PLoS Genet.">
        <title>Patterns and implications of gene gain and loss in the evolution of Prochlorococcus.</title>
        <authorList>
            <person name="Kettler G.C."/>
            <person name="Martiny A.C."/>
            <person name="Huang K."/>
            <person name="Zucker J."/>
            <person name="Coleman M.L."/>
            <person name="Rodrigue S."/>
            <person name="Chen F."/>
            <person name="Lapidus A."/>
            <person name="Ferriera S."/>
            <person name="Johnson J."/>
            <person name="Steglich C."/>
            <person name="Church G.M."/>
            <person name="Richardson P."/>
            <person name="Chisholm S.W."/>
        </authorList>
    </citation>
    <scope>NUCLEOTIDE SEQUENCE [LARGE SCALE GENOMIC DNA]</scope>
    <source>
        <strain evidence="5 6">MIT 9215</strain>
    </source>
</reference>
<dbReference type="PANTHER" id="PTHR32419">
    <property type="entry name" value="GLUTATHIONYL-HYDROQUINONE REDUCTASE"/>
    <property type="match status" value="1"/>
</dbReference>
<dbReference type="RefSeq" id="WP_012007024.1">
    <property type="nucleotide sequence ID" value="NC_009840.1"/>
</dbReference>
<evidence type="ECO:0000313" key="5">
    <source>
        <dbReference type="EMBL" id="ABV49860.1"/>
    </source>
</evidence>
<feature type="site" description="Lowers pKa of active site Cys" evidence="3">
    <location>
        <position position="244"/>
    </location>
</feature>
<feature type="site" description="Lowers pKa of active site Cys" evidence="3">
    <location>
        <position position="287"/>
    </location>
</feature>
<dbReference type="EMBL" id="CP000825">
    <property type="protein sequence ID" value="ABV49860.1"/>
    <property type="molecule type" value="Genomic_DNA"/>
</dbReference>
<dbReference type="InterPro" id="IPR047047">
    <property type="entry name" value="GST_Omega-like_C"/>
</dbReference>
<dbReference type="Proteomes" id="UP000002014">
    <property type="component" value="Chromosome"/>
</dbReference>
<dbReference type="HOGENOM" id="CLU_037263_1_2_3"/>
<dbReference type="PANTHER" id="PTHR32419:SF6">
    <property type="entry name" value="GLUTATHIONE S-TRANSFERASE OMEGA-LIKE 1-RELATED"/>
    <property type="match status" value="1"/>
</dbReference>
<dbReference type="Gene3D" id="1.20.1050.10">
    <property type="match status" value="1"/>
</dbReference>
<dbReference type="SUPFAM" id="SSF47616">
    <property type="entry name" value="GST C-terminal domain-like"/>
    <property type="match status" value="1"/>
</dbReference>
<dbReference type="Gene3D" id="3.40.30.10">
    <property type="entry name" value="Glutaredoxin"/>
    <property type="match status" value="1"/>
</dbReference>
<dbReference type="eggNOG" id="COG0435">
    <property type="taxonomic scope" value="Bacteria"/>
</dbReference>
<evidence type="ECO:0000256" key="1">
    <source>
        <dbReference type="PIRSR" id="PIRSR015753-1"/>
    </source>
</evidence>
<evidence type="ECO:0000256" key="2">
    <source>
        <dbReference type="PIRSR" id="PIRSR015753-2"/>
    </source>
</evidence>
<feature type="domain" description="GST C-terminal" evidence="4">
    <location>
        <begin position="161"/>
        <end position="288"/>
    </location>
</feature>
<dbReference type="InterPro" id="IPR040079">
    <property type="entry name" value="Glutathione_S-Trfase"/>
</dbReference>
<name>A8G2M9_PROM2</name>
<dbReference type="Pfam" id="PF13410">
    <property type="entry name" value="GST_C_2"/>
    <property type="match status" value="1"/>
</dbReference>
<dbReference type="KEGG" id="pmh:P9215_02411"/>
<dbReference type="GO" id="GO:0004364">
    <property type="term" value="F:glutathione transferase activity"/>
    <property type="evidence" value="ECO:0007669"/>
    <property type="project" value="InterPro"/>
</dbReference>
<feature type="active site" description="Nucleophile" evidence="1">
    <location>
        <position position="63"/>
    </location>
</feature>
<accession>A8G2M9</accession>
<dbReference type="AlphaFoldDB" id="A8G2M9"/>
<dbReference type="InterPro" id="IPR010987">
    <property type="entry name" value="Glutathione-S-Trfase_C-like"/>
</dbReference>
<dbReference type="OrthoDB" id="9769158at2"/>
<feature type="binding site" evidence="2">
    <location>
        <begin position="142"/>
        <end position="143"/>
    </location>
    <ligand>
        <name>glutathione</name>
        <dbReference type="ChEBI" id="CHEBI:57925"/>
    </ligand>
</feature>